<proteinExistence type="inferred from homology"/>
<keyword evidence="3 8" id="KW-0378">Hydrolase</keyword>
<dbReference type="KEGG" id="svp:Pan189_18020"/>
<dbReference type="PROSITE" id="PS00523">
    <property type="entry name" value="SULFATASE_1"/>
    <property type="match status" value="1"/>
</dbReference>
<organism evidence="8 9">
    <name type="scientific">Stratiformator vulcanicus</name>
    <dbReference type="NCBI Taxonomy" id="2527980"/>
    <lineage>
        <taxon>Bacteria</taxon>
        <taxon>Pseudomonadati</taxon>
        <taxon>Planctomycetota</taxon>
        <taxon>Planctomycetia</taxon>
        <taxon>Planctomycetales</taxon>
        <taxon>Planctomycetaceae</taxon>
        <taxon>Stratiformator</taxon>
    </lineage>
</organism>
<feature type="chain" id="PRO_5022014356" evidence="6">
    <location>
        <begin position="26"/>
        <end position="517"/>
    </location>
</feature>
<evidence type="ECO:0000256" key="5">
    <source>
        <dbReference type="SAM" id="MobiDB-lite"/>
    </source>
</evidence>
<evidence type="ECO:0000313" key="8">
    <source>
        <dbReference type="EMBL" id="QDT37422.1"/>
    </source>
</evidence>
<dbReference type="AlphaFoldDB" id="A0A517R0J9"/>
<sequence length="517" mass="59057" precursor="true">MISIAMKISPLALLAAFTFSALASAADLTVEKIDDRRPKNVIFVLSDDHRFDAMGFLGKYPWLKTPNMDRLASEGVHFPNAFVTTSLCSPSRASILTGQYMHKHGIVDNNVNIRSGTRLFPEYLQEAGYQTAFVGKWHMGGHGDDPQPGFDHWVSFRGQGHYNPGRGIMLNIDGKRTPQKGYITDELTDHAINWLDETKRDQPFFLYLSHKAVHADFSPAERHKTLYEDVEVETPVTQADTEENYHLKPRWVRDQRNSWHGVDFPYHSTLDVKEYFKNYCRALKGVDESLGRVLQWLDDEGVADDTLVLYMGDNGFLFGEHGLIDKRNAYEESMRVPLLGRCSSLWSPGQTVESVVANIDIGPTVLAAAGVKTPQQMDGASFLDLQSIQAEDSDWRDFLLYEYYWEFNFPQTPTTYALRGEQYKFIQYHGIWDCDELYDLKADPNERDNLIFEPEHKQLVDRLRKRLYKELSSRGAARVPFSEKENHGRGLRIDNGKGGGDFPKPFIRDEPVNRNAS</sequence>
<dbReference type="PANTHER" id="PTHR43108:SF8">
    <property type="entry name" value="SD21168P"/>
    <property type="match status" value="1"/>
</dbReference>
<dbReference type="InterPro" id="IPR000917">
    <property type="entry name" value="Sulfatase_N"/>
</dbReference>
<dbReference type="Pfam" id="PF00884">
    <property type="entry name" value="Sulfatase"/>
    <property type="match status" value="1"/>
</dbReference>
<evidence type="ECO:0000256" key="2">
    <source>
        <dbReference type="ARBA" id="ARBA00022729"/>
    </source>
</evidence>
<dbReference type="EC" id="3.1.6.1" evidence="8"/>
<feature type="signal peptide" evidence="6">
    <location>
        <begin position="1"/>
        <end position="25"/>
    </location>
</feature>
<evidence type="ECO:0000256" key="4">
    <source>
        <dbReference type="ARBA" id="ARBA00023180"/>
    </source>
</evidence>
<feature type="domain" description="Sulfatase N-terminal" evidence="7">
    <location>
        <begin position="39"/>
        <end position="371"/>
    </location>
</feature>
<keyword evidence="9" id="KW-1185">Reference proteome</keyword>
<evidence type="ECO:0000259" key="7">
    <source>
        <dbReference type="Pfam" id="PF00884"/>
    </source>
</evidence>
<dbReference type="EMBL" id="CP036268">
    <property type="protein sequence ID" value="QDT37422.1"/>
    <property type="molecule type" value="Genomic_DNA"/>
</dbReference>
<dbReference type="PANTHER" id="PTHR43108">
    <property type="entry name" value="N-ACETYLGLUCOSAMINE-6-SULFATASE FAMILY MEMBER"/>
    <property type="match status" value="1"/>
</dbReference>
<evidence type="ECO:0000256" key="1">
    <source>
        <dbReference type="ARBA" id="ARBA00008779"/>
    </source>
</evidence>
<gene>
    <name evidence="8" type="ORF">Pan189_18020</name>
</gene>
<keyword evidence="2 6" id="KW-0732">Signal</keyword>
<dbReference type="InterPro" id="IPR017850">
    <property type="entry name" value="Alkaline_phosphatase_core_sf"/>
</dbReference>
<dbReference type="Gene3D" id="3.40.720.10">
    <property type="entry name" value="Alkaline Phosphatase, subunit A"/>
    <property type="match status" value="1"/>
</dbReference>
<feature type="compositionally biased region" description="Basic and acidic residues" evidence="5">
    <location>
        <begin position="481"/>
        <end position="495"/>
    </location>
</feature>
<protein>
    <submittedName>
        <fullName evidence="8">Arylsulfatase</fullName>
        <ecNumber evidence="8">3.1.6.1</ecNumber>
    </submittedName>
</protein>
<dbReference type="PROSITE" id="PS00149">
    <property type="entry name" value="SULFATASE_2"/>
    <property type="match status" value="1"/>
</dbReference>
<accession>A0A517R0J9</accession>
<dbReference type="SUPFAM" id="SSF53649">
    <property type="entry name" value="Alkaline phosphatase-like"/>
    <property type="match status" value="1"/>
</dbReference>
<feature type="compositionally biased region" description="Basic and acidic residues" evidence="5">
    <location>
        <begin position="506"/>
        <end position="517"/>
    </location>
</feature>
<evidence type="ECO:0000256" key="3">
    <source>
        <dbReference type="ARBA" id="ARBA00022801"/>
    </source>
</evidence>
<dbReference type="CDD" id="cd16031">
    <property type="entry name" value="G6S_like"/>
    <property type="match status" value="1"/>
</dbReference>
<dbReference type="InterPro" id="IPR024607">
    <property type="entry name" value="Sulfatase_CS"/>
</dbReference>
<dbReference type="GO" id="GO:0004065">
    <property type="term" value="F:arylsulfatase activity"/>
    <property type="evidence" value="ECO:0007669"/>
    <property type="project" value="UniProtKB-EC"/>
</dbReference>
<name>A0A517R0J9_9PLAN</name>
<keyword evidence="4" id="KW-0325">Glycoprotein</keyword>
<evidence type="ECO:0000256" key="6">
    <source>
        <dbReference type="SAM" id="SignalP"/>
    </source>
</evidence>
<dbReference type="Proteomes" id="UP000317318">
    <property type="component" value="Chromosome"/>
</dbReference>
<evidence type="ECO:0000313" key="9">
    <source>
        <dbReference type="Proteomes" id="UP000317318"/>
    </source>
</evidence>
<feature type="region of interest" description="Disordered" evidence="5">
    <location>
        <begin position="481"/>
        <end position="517"/>
    </location>
</feature>
<comment type="similarity">
    <text evidence="1">Belongs to the sulfatase family.</text>
</comment>
<reference evidence="8 9" key="1">
    <citation type="submission" date="2019-02" db="EMBL/GenBank/DDBJ databases">
        <title>Deep-cultivation of Planctomycetes and their phenomic and genomic characterization uncovers novel biology.</title>
        <authorList>
            <person name="Wiegand S."/>
            <person name="Jogler M."/>
            <person name="Boedeker C."/>
            <person name="Pinto D."/>
            <person name="Vollmers J."/>
            <person name="Rivas-Marin E."/>
            <person name="Kohn T."/>
            <person name="Peeters S.H."/>
            <person name="Heuer A."/>
            <person name="Rast P."/>
            <person name="Oberbeckmann S."/>
            <person name="Bunk B."/>
            <person name="Jeske O."/>
            <person name="Meyerdierks A."/>
            <person name="Storesund J.E."/>
            <person name="Kallscheuer N."/>
            <person name="Luecker S."/>
            <person name="Lage O.M."/>
            <person name="Pohl T."/>
            <person name="Merkel B.J."/>
            <person name="Hornburger P."/>
            <person name="Mueller R.-W."/>
            <person name="Bruemmer F."/>
            <person name="Labrenz M."/>
            <person name="Spormann A.M."/>
            <person name="Op den Camp H."/>
            <person name="Overmann J."/>
            <person name="Amann R."/>
            <person name="Jetten M.S.M."/>
            <person name="Mascher T."/>
            <person name="Medema M.H."/>
            <person name="Devos D.P."/>
            <person name="Kaster A.-K."/>
            <person name="Ovreas L."/>
            <person name="Rohde M."/>
            <person name="Galperin M.Y."/>
            <person name="Jogler C."/>
        </authorList>
    </citation>
    <scope>NUCLEOTIDE SEQUENCE [LARGE SCALE GENOMIC DNA]</scope>
    <source>
        <strain evidence="8 9">Pan189</strain>
    </source>
</reference>